<keyword evidence="2" id="KW-1185">Reference proteome</keyword>
<accession>A0A8J2BIC8</accession>
<name>A0A8J2BIC8_9BACT</name>
<organism evidence="1 2">
    <name type="scientific">Candidatus Methylacidithermus pantelleriae</name>
    <dbReference type="NCBI Taxonomy" id="2744239"/>
    <lineage>
        <taxon>Bacteria</taxon>
        <taxon>Pseudomonadati</taxon>
        <taxon>Verrucomicrobiota</taxon>
        <taxon>Methylacidiphilae</taxon>
        <taxon>Methylacidiphilales</taxon>
        <taxon>Methylacidiphilaceae</taxon>
        <taxon>Candidatus Methylacidithermus</taxon>
    </lineage>
</organism>
<comment type="caution">
    <text evidence="1">The sequence shown here is derived from an EMBL/GenBank/DDBJ whole genome shotgun (WGS) entry which is preliminary data.</text>
</comment>
<proteinExistence type="predicted"/>
<dbReference type="EMBL" id="CAJNOB010000014">
    <property type="protein sequence ID" value="CAF0697310.1"/>
    <property type="molecule type" value="Genomic_DNA"/>
</dbReference>
<protein>
    <submittedName>
        <fullName evidence="1">Uncharacterized protein</fullName>
    </submittedName>
</protein>
<reference evidence="1" key="1">
    <citation type="submission" date="2021-02" db="EMBL/GenBank/DDBJ databases">
        <authorList>
            <person name="Cremers G."/>
            <person name="Picone N."/>
        </authorList>
    </citation>
    <scope>NUCLEOTIDE SEQUENCE</scope>
    <source>
        <strain evidence="1">PQ17</strain>
    </source>
</reference>
<evidence type="ECO:0000313" key="1">
    <source>
        <dbReference type="EMBL" id="CAF0697310.1"/>
    </source>
</evidence>
<dbReference type="AlphaFoldDB" id="A0A8J2BIC8"/>
<gene>
    <name evidence="1" type="ORF">MPNT_210042</name>
</gene>
<sequence length="83" mass="9592">MTKISFFPRILGAFPGSFLGPLTKDRCLGERWLPVQWREIEKVIKRPVGALGGRKAAVKQRPLEGKRIRWIKWWKGKDTGFLS</sequence>
<evidence type="ECO:0000313" key="2">
    <source>
        <dbReference type="Proteomes" id="UP000663859"/>
    </source>
</evidence>
<dbReference type="Proteomes" id="UP000663859">
    <property type="component" value="Unassembled WGS sequence"/>
</dbReference>